<dbReference type="PANTHER" id="PTHR33132">
    <property type="entry name" value="OSJNBB0118P14.9 PROTEIN"/>
    <property type="match status" value="1"/>
</dbReference>
<evidence type="ECO:0000256" key="1">
    <source>
        <dbReference type="SAM" id="MobiDB-lite"/>
    </source>
</evidence>
<dbReference type="OrthoDB" id="1924025at2759"/>
<dbReference type="AlphaFoldDB" id="A0A1U7VYG8"/>
<sequence>MGAVTVIKNSHSPSSSSSKSCHNAMEKGFESSYVPTKEINKSKINNMKNERVSKSKANTSTISTAASKKHCLCAPTTHPGSFKCRLHRATATTTSHKRIDLSSARHVNGVKYSKKLIFTKIVVPSQSGGARNFSEANVHGHHGLSRFGRAALAAAAATTSSVQVQTISAALRQMSLN</sequence>
<organism evidence="2 3">
    <name type="scientific">Nicotiana sylvestris</name>
    <name type="common">Wood tobacco</name>
    <name type="synonym">South American tobacco</name>
    <dbReference type="NCBI Taxonomy" id="4096"/>
    <lineage>
        <taxon>Eukaryota</taxon>
        <taxon>Viridiplantae</taxon>
        <taxon>Streptophyta</taxon>
        <taxon>Embryophyta</taxon>
        <taxon>Tracheophyta</taxon>
        <taxon>Spermatophyta</taxon>
        <taxon>Magnoliopsida</taxon>
        <taxon>eudicotyledons</taxon>
        <taxon>Gunneridae</taxon>
        <taxon>Pentapetalae</taxon>
        <taxon>asterids</taxon>
        <taxon>lamiids</taxon>
        <taxon>Solanales</taxon>
        <taxon>Solanaceae</taxon>
        <taxon>Nicotianoideae</taxon>
        <taxon>Nicotianeae</taxon>
        <taxon>Nicotiana</taxon>
    </lineage>
</organism>
<keyword evidence="2" id="KW-1185">Reference proteome</keyword>
<feature type="compositionally biased region" description="Low complexity" evidence="1">
    <location>
        <begin position="10"/>
        <end position="20"/>
    </location>
</feature>
<accession>A0A1U7VYG8</accession>
<dbReference type="Proteomes" id="UP000189701">
    <property type="component" value="Unplaced"/>
</dbReference>
<feature type="region of interest" description="Disordered" evidence="1">
    <location>
        <begin position="1"/>
        <end position="22"/>
    </location>
</feature>
<reference evidence="2" key="1">
    <citation type="journal article" date="2013" name="Genome Biol.">
        <title>Reference genomes and transcriptomes of Nicotiana sylvestris and Nicotiana tomentosiformis.</title>
        <authorList>
            <person name="Sierro N."/>
            <person name="Battey J.N."/>
            <person name="Ouadi S."/>
            <person name="Bovet L."/>
            <person name="Goepfert S."/>
            <person name="Bakaher N."/>
            <person name="Peitsch M.C."/>
            <person name="Ivanov N.V."/>
        </authorList>
    </citation>
    <scope>NUCLEOTIDE SEQUENCE [LARGE SCALE GENOMIC DNA]</scope>
</reference>
<dbReference type="RefSeq" id="XP_009770011.1">
    <property type="nucleotide sequence ID" value="XM_009771709.1"/>
</dbReference>
<dbReference type="eggNOG" id="ENOG502R1II">
    <property type="taxonomic scope" value="Eukaryota"/>
</dbReference>
<evidence type="ECO:0000313" key="3">
    <source>
        <dbReference type="RefSeq" id="XP_009770011.1"/>
    </source>
</evidence>
<dbReference type="PANTHER" id="PTHR33132:SF135">
    <property type="entry name" value="OS02G0799700 PROTEIN"/>
    <property type="match status" value="1"/>
</dbReference>
<protein>
    <submittedName>
        <fullName evidence="3">Uncharacterized protein LOC104220775</fullName>
    </submittedName>
</protein>
<reference evidence="3" key="2">
    <citation type="submission" date="2025-08" db="UniProtKB">
        <authorList>
            <consortium name="RefSeq"/>
        </authorList>
    </citation>
    <scope>IDENTIFICATION</scope>
    <source>
        <tissue evidence="3">Leaf</tissue>
    </source>
</reference>
<evidence type="ECO:0000313" key="2">
    <source>
        <dbReference type="Proteomes" id="UP000189701"/>
    </source>
</evidence>
<dbReference type="GeneID" id="104220775"/>
<name>A0A1U7VYG8_NICSY</name>
<gene>
    <name evidence="3" type="primary">LOC104220775</name>
</gene>
<dbReference type="KEGG" id="nsy:104220775"/>
<proteinExistence type="predicted"/>